<gene>
    <name evidence="2" type="ORF">DCD74_11130</name>
</gene>
<accession>A0A344J7Z9</accession>
<dbReference type="OrthoDB" id="6054283at2"/>
<feature type="compositionally biased region" description="Low complexity" evidence="1">
    <location>
        <begin position="40"/>
        <end position="52"/>
    </location>
</feature>
<evidence type="ECO:0008006" key="4">
    <source>
        <dbReference type="Google" id="ProtNLM"/>
    </source>
</evidence>
<evidence type="ECO:0000313" key="2">
    <source>
        <dbReference type="EMBL" id="AXA85159.1"/>
    </source>
</evidence>
<feature type="region of interest" description="Disordered" evidence="1">
    <location>
        <begin position="30"/>
        <end position="71"/>
    </location>
</feature>
<organism evidence="2 3">
    <name type="scientific">Solilutibacter oculi</name>
    <dbReference type="NCBI Taxonomy" id="2698682"/>
    <lineage>
        <taxon>Bacteria</taxon>
        <taxon>Pseudomonadati</taxon>
        <taxon>Pseudomonadota</taxon>
        <taxon>Gammaproteobacteria</taxon>
        <taxon>Lysobacterales</taxon>
        <taxon>Lysobacteraceae</taxon>
        <taxon>Solilutibacter</taxon>
    </lineage>
</organism>
<protein>
    <recommendedName>
        <fullName evidence="4">DUF3106 domain-containing protein</fullName>
    </recommendedName>
</protein>
<name>A0A344J7Z9_9GAMM</name>
<dbReference type="EMBL" id="CP029556">
    <property type="protein sequence ID" value="AXA85159.1"/>
    <property type="molecule type" value="Genomic_DNA"/>
</dbReference>
<reference evidence="3" key="1">
    <citation type="submission" date="2018-05" db="EMBL/GenBank/DDBJ databases">
        <title>Luteimonas pekinense sp. nov., isolated from human Meibomian gland secretions, Beijing, China.</title>
        <authorList>
            <person name="Wen T."/>
            <person name="Bai H."/>
            <person name="Lv H."/>
        </authorList>
    </citation>
    <scope>NUCLEOTIDE SEQUENCE [LARGE SCALE GENOMIC DNA]</scope>
    <source>
        <strain evidence="3">83-4</strain>
    </source>
</reference>
<sequence length="257" mass="28516">MRRWLRALMPIPPSPAIPTACCCRCRKPMPPSRGTPPSTPGTRPSGSAPASTNRRRPPSRRRRAARRAPIPEARVRRSLRVMAAMCALVAVVVRAAPPPMDATTRAALKARIDAWEALTPQSRRDARAQMQSWLLLPPAQQAALRESAAAFAALGGEEQAALREKFDALPGEQQRGWRLGAALGPYYLRLHPLIAYVPEDERLPLLRVLQSMPPQELEVLGRVAFSTPPGQRDALRQALIRQPAPDRLRWLLTELDR</sequence>
<dbReference type="Proteomes" id="UP000251842">
    <property type="component" value="Chromosome"/>
</dbReference>
<evidence type="ECO:0000256" key="1">
    <source>
        <dbReference type="SAM" id="MobiDB-lite"/>
    </source>
</evidence>
<dbReference type="InterPro" id="IPR021455">
    <property type="entry name" value="DUF3106"/>
</dbReference>
<feature type="compositionally biased region" description="Pro residues" evidence="1">
    <location>
        <begin position="30"/>
        <end position="39"/>
    </location>
</feature>
<dbReference type="KEGG" id="lue:DCD74_11130"/>
<dbReference type="AlphaFoldDB" id="A0A344J7Z9"/>
<feature type="compositionally biased region" description="Basic residues" evidence="1">
    <location>
        <begin position="53"/>
        <end position="66"/>
    </location>
</feature>
<evidence type="ECO:0000313" key="3">
    <source>
        <dbReference type="Proteomes" id="UP000251842"/>
    </source>
</evidence>
<proteinExistence type="predicted"/>
<dbReference type="Pfam" id="PF11304">
    <property type="entry name" value="DUF3106"/>
    <property type="match status" value="1"/>
</dbReference>
<keyword evidence="3" id="KW-1185">Reference proteome</keyword>